<feature type="signal peptide" evidence="3">
    <location>
        <begin position="1"/>
        <end position="29"/>
    </location>
</feature>
<dbReference type="PANTHER" id="PTHR11319:SF35">
    <property type="entry name" value="OUTER MEMBRANE PROTEIN PMPC-RELATED"/>
    <property type="match status" value="1"/>
</dbReference>
<feature type="transmembrane region" description="Helical" evidence="2">
    <location>
        <begin position="593"/>
        <end position="611"/>
    </location>
</feature>
<evidence type="ECO:0000256" key="1">
    <source>
        <dbReference type="SAM" id="MobiDB-lite"/>
    </source>
</evidence>
<keyword evidence="3" id="KW-0732">Signal</keyword>
<evidence type="ECO:0008006" key="6">
    <source>
        <dbReference type="Google" id="ProtNLM"/>
    </source>
</evidence>
<dbReference type="AlphaFoldDB" id="A0A3E1K9M4"/>
<dbReference type="InterPro" id="IPR006626">
    <property type="entry name" value="PbH1"/>
</dbReference>
<dbReference type="EMBL" id="QUZK01000029">
    <property type="protein sequence ID" value="RFF30864.1"/>
    <property type="molecule type" value="Genomic_DNA"/>
</dbReference>
<dbReference type="Proteomes" id="UP000260351">
    <property type="component" value="Unassembled WGS sequence"/>
</dbReference>
<evidence type="ECO:0000313" key="4">
    <source>
        <dbReference type="EMBL" id="RFF30864.1"/>
    </source>
</evidence>
<dbReference type="InterPro" id="IPR011050">
    <property type="entry name" value="Pectin_lyase_fold/virulence"/>
</dbReference>
<reference evidence="4 5" key="1">
    <citation type="submission" date="2018-08" db="EMBL/GenBank/DDBJ databases">
        <title>Wenzhouxiangella salilacus sp. nov., a novel bacterium isolated from a saline lake in Xinjiang Province, China.</title>
        <authorList>
            <person name="Han S."/>
        </authorList>
    </citation>
    <scope>NUCLEOTIDE SEQUENCE [LARGE SCALE GENOMIC DNA]</scope>
    <source>
        <strain evidence="4 5">XDB06</strain>
    </source>
</reference>
<accession>A0A3E1K9M4</accession>
<organism evidence="4 5">
    <name type="scientific">Wenzhouxiangella sediminis</name>
    <dbReference type="NCBI Taxonomy" id="1792836"/>
    <lineage>
        <taxon>Bacteria</taxon>
        <taxon>Pseudomonadati</taxon>
        <taxon>Pseudomonadota</taxon>
        <taxon>Gammaproteobacteria</taxon>
        <taxon>Chromatiales</taxon>
        <taxon>Wenzhouxiangellaceae</taxon>
        <taxon>Wenzhouxiangella</taxon>
    </lineage>
</organism>
<dbReference type="RefSeq" id="WP_116650297.1">
    <property type="nucleotide sequence ID" value="NZ_QUZK01000029.1"/>
</dbReference>
<evidence type="ECO:0000256" key="3">
    <source>
        <dbReference type="SAM" id="SignalP"/>
    </source>
</evidence>
<keyword evidence="2" id="KW-0812">Transmembrane</keyword>
<dbReference type="OrthoDB" id="7057683at2"/>
<keyword evidence="2" id="KW-1133">Transmembrane helix</keyword>
<dbReference type="SMART" id="SM00710">
    <property type="entry name" value="PbH1"/>
    <property type="match status" value="6"/>
</dbReference>
<keyword evidence="5" id="KW-1185">Reference proteome</keyword>
<feature type="chain" id="PRO_5017647709" description="Right-handed parallel beta-helix repeat-containing protein" evidence="3">
    <location>
        <begin position="30"/>
        <end position="617"/>
    </location>
</feature>
<proteinExistence type="predicted"/>
<evidence type="ECO:0000313" key="5">
    <source>
        <dbReference type="Proteomes" id="UP000260351"/>
    </source>
</evidence>
<evidence type="ECO:0000256" key="2">
    <source>
        <dbReference type="SAM" id="Phobius"/>
    </source>
</evidence>
<gene>
    <name evidence="4" type="ORF">DZC52_06370</name>
</gene>
<dbReference type="PANTHER" id="PTHR11319">
    <property type="entry name" value="G PROTEIN-COUPLED RECEPTOR-RELATED"/>
    <property type="match status" value="1"/>
</dbReference>
<dbReference type="InterPro" id="IPR059226">
    <property type="entry name" value="Choice_anch_Q_dom"/>
</dbReference>
<feature type="region of interest" description="Disordered" evidence="1">
    <location>
        <begin position="410"/>
        <end position="477"/>
    </location>
</feature>
<dbReference type="NCBIfam" id="NF041518">
    <property type="entry name" value="choice_anch_Q"/>
    <property type="match status" value="1"/>
</dbReference>
<comment type="caution">
    <text evidence="4">The sequence shown here is derived from an EMBL/GenBank/DDBJ whole genome shotgun (WGS) entry which is preliminary data.</text>
</comment>
<dbReference type="SUPFAM" id="SSF51126">
    <property type="entry name" value="Pectin lyase-like"/>
    <property type="match status" value="1"/>
</dbReference>
<protein>
    <recommendedName>
        <fullName evidence="6">Right-handed parallel beta-helix repeat-containing protein</fullName>
    </recommendedName>
</protein>
<name>A0A3E1K9M4_9GAMM</name>
<sequence length="617" mass="61127">MQNPRSQAFRPGALATAIGFALAASGAQAATFQVTSTANSGPGTLRQAIQSANGQVGPHIIDLSGVSGQTITLTGGLPFIAEDMTLQGSEVTLSGDDQYRCLSAEYANLEVSDMTITRCAGTTVGGEVRGGQGPYSYQAGGGIFAYGGDVSLSNVTISDNTAYGSGGGKGPSYGYGGGVAVIYGSLSVTNGSIITGNGSAYGGGIAHSGPQLLVQGSEISDNQSYAGGGVINRPPQRIGRGDVAYGMFFENAVISGNSAAEGGGLNVIGPLSLIDTEISNNDAAYVAGGVFARSLSGPNRGVSSEIVVSGSAIVNNSAGYEAGGGWMDAKYGMVMENTTVSGNTAQAVGGLYTIEGPNGNPVVFNGVTITGNSATDGPVGGMAVYSTAQYSQVDISNSIIAGNSATEGDVDLAGSIGPQPEGNTQAAGGKTGEAGWKPRVSSRLPGRTAWTADFSPKASKAGLEGWDRGQQPPGPPGPATFEVSYSLVGAVPSTGTFNADAVSSGLVGANPLLGPLGNNGGPTPSHLPAANGPGIDLVPQGTNGCGTSFAVDQRGEARPDASSGQCDLGSVEIQGTPPPPGPAPLAVPVNNPVALALLALGAGLLGFFGLGRGRRRA</sequence>
<keyword evidence="2" id="KW-0472">Membrane</keyword>